<keyword evidence="1" id="KW-0472">Membrane</keyword>
<dbReference type="Pfam" id="PF05437">
    <property type="entry name" value="AzlD"/>
    <property type="match status" value="1"/>
</dbReference>
<reference evidence="2" key="1">
    <citation type="submission" date="2018-05" db="EMBL/GenBank/DDBJ databases">
        <authorList>
            <person name="Lanie J.A."/>
            <person name="Ng W.-L."/>
            <person name="Kazmierczak K.M."/>
            <person name="Andrzejewski T.M."/>
            <person name="Davidsen T.M."/>
            <person name="Wayne K.J."/>
            <person name="Tettelin H."/>
            <person name="Glass J.I."/>
            <person name="Rusch D."/>
            <person name="Podicherti R."/>
            <person name="Tsui H.-C.T."/>
            <person name="Winkler M.E."/>
        </authorList>
    </citation>
    <scope>NUCLEOTIDE SEQUENCE</scope>
</reference>
<gene>
    <name evidence="2" type="ORF">METZ01_LOCUS403908</name>
</gene>
<keyword evidence="1" id="KW-1133">Transmembrane helix</keyword>
<dbReference type="AlphaFoldDB" id="A0A382VX56"/>
<evidence type="ECO:0000256" key="1">
    <source>
        <dbReference type="SAM" id="Phobius"/>
    </source>
</evidence>
<accession>A0A382VX56</accession>
<feature type="transmembrane region" description="Helical" evidence="1">
    <location>
        <begin position="17"/>
        <end position="36"/>
    </location>
</feature>
<organism evidence="2">
    <name type="scientific">marine metagenome</name>
    <dbReference type="NCBI Taxonomy" id="408172"/>
    <lineage>
        <taxon>unclassified sequences</taxon>
        <taxon>metagenomes</taxon>
        <taxon>ecological metagenomes</taxon>
    </lineage>
</organism>
<dbReference type="EMBL" id="UINC01155290">
    <property type="protein sequence ID" value="SVD51054.1"/>
    <property type="molecule type" value="Genomic_DNA"/>
</dbReference>
<feature type="non-terminal residue" evidence="2">
    <location>
        <position position="43"/>
    </location>
</feature>
<keyword evidence="1" id="KW-0812">Transmembrane</keyword>
<evidence type="ECO:0000313" key="2">
    <source>
        <dbReference type="EMBL" id="SVD51054.1"/>
    </source>
</evidence>
<sequence>MIALIKKEMFNVRVREVLSYVPSAIFPAIIFPAVFLDNSGVLD</sequence>
<dbReference type="InterPro" id="IPR008407">
    <property type="entry name" value="Brnchd-chn_aa_trnsp_AzlD"/>
</dbReference>
<name>A0A382VX56_9ZZZZ</name>
<proteinExistence type="predicted"/>
<protein>
    <submittedName>
        <fullName evidence="2">Uncharacterized protein</fullName>
    </submittedName>
</protein>